<comment type="catalytic activity">
    <reaction evidence="11">
        <text>a 5,6-dihydrouridine in tRNA + NAD(+) = a uridine in tRNA + NADH + H(+)</text>
        <dbReference type="Rhea" id="RHEA:54452"/>
        <dbReference type="Rhea" id="RHEA-COMP:13339"/>
        <dbReference type="Rhea" id="RHEA-COMP:13887"/>
        <dbReference type="ChEBI" id="CHEBI:15378"/>
        <dbReference type="ChEBI" id="CHEBI:57540"/>
        <dbReference type="ChEBI" id="CHEBI:57945"/>
        <dbReference type="ChEBI" id="CHEBI:65315"/>
        <dbReference type="ChEBI" id="CHEBI:74443"/>
    </reaction>
</comment>
<dbReference type="Gene3D" id="3.20.20.70">
    <property type="entry name" value="Aldolase class I"/>
    <property type="match status" value="1"/>
</dbReference>
<dbReference type="InterPro" id="IPR001269">
    <property type="entry name" value="DUS_fam"/>
</dbReference>
<comment type="function">
    <text evidence="2 12">Catalyzes the synthesis of 5,6-dihydrouridine (D), a modified base found in the D-loop of most tRNAs, via the reduction of the C5-C6 double bond in target uridines.</text>
</comment>
<dbReference type="AlphaFoldDB" id="A0A844FXN1"/>
<dbReference type="SUPFAM" id="SSF51395">
    <property type="entry name" value="FMN-linked oxidoreductases"/>
    <property type="match status" value="1"/>
</dbReference>
<dbReference type="InterPro" id="IPR013785">
    <property type="entry name" value="Aldolase_TIM"/>
</dbReference>
<feature type="active site" description="Proton donor" evidence="13">
    <location>
        <position position="99"/>
    </location>
</feature>
<keyword evidence="14" id="KW-0547">Nucleotide-binding</keyword>
<comment type="similarity">
    <text evidence="12">Belongs to the dus family.</text>
</comment>
<feature type="binding site" evidence="14">
    <location>
        <position position="69"/>
    </location>
    <ligand>
        <name>FMN</name>
        <dbReference type="ChEBI" id="CHEBI:58210"/>
    </ligand>
</feature>
<evidence type="ECO:0000256" key="11">
    <source>
        <dbReference type="ARBA" id="ARBA00048802"/>
    </source>
</evidence>
<dbReference type="GO" id="GO:0017150">
    <property type="term" value="F:tRNA dihydrouridine synthase activity"/>
    <property type="evidence" value="ECO:0007669"/>
    <property type="project" value="InterPro"/>
</dbReference>
<evidence type="ECO:0000256" key="4">
    <source>
        <dbReference type="ARBA" id="ARBA00022630"/>
    </source>
</evidence>
<dbReference type="EMBL" id="VUNS01000001">
    <property type="protein sequence ID" value="MST95633.1"/>
    <property type="molecule type" value="Genomic_DNA"/>
</dbReference>
<evidence type="ECO:0000313" key="16">
    <source>
        <dbReference type="EMBL" id="MST95633.1"/>
    </source>
</evidence>
<evidence type="ECO:0000256" key="2">
    <source>
        <dbReference type="ARBA" id="ARBA00002790"/>
    </source>
</evidence>
<comment type="cofactor">
    <cofactor evidence="1 12 14">
        <name>FMN</name>
        <dbReference type="ChEBI" id="CHEBI:58210"/>
    </cofactor>
</comment>
<dbReference type="Pfam" id="PF01207">
    <property type="entry name" value="Dus"/>
    <property type="match status" value="1"/>
</dbReference>
<dbReference type="InterPro" id="IPR018517">
    <property type="entry name" value="tRNA_hU_synthase_CS"/>
</dbReference>
<evidence type="ECO:0000259" key="15">
    <source>
        <dbReference type="Pfam" id="PF01207"/>
    </source>
</evidence>
<feature type="domain" description="DUS-like FMN-binding" evidence="15">
    <location>
        <begin position="13"/>
        <end position="310"/>
    </location>
</feature>
<dbReference type="PANTHER" id="PTHR45846">
    <property type="entry name" value="TRNA-DIHYDROURIDINE(47) SYNTHASE [NAD(P)(+)]-LIKE"/>
    <property type="match status" value="1"/>
</dbReference>
<dbReference type="PROSITE" id="PS01136">
    <property type="entry name" value="UPF0034"/>
    <property type="match status" value="1"/>
</dbReference>
<evidence type="ECO:0000256" key="1">
    <source>
        <dbReference type="ARBA" id="ARBA00001917"/>
    </source>
</evidence>
<comment type="catalytic activity">
    <reaction evidence="10">
        <text>a 5,6-dihydrouridine in tRNA + NADP(+) = a uridine in tRNA + NADPH + H(+)</text>
        <dbReference type="Rhea" id="RHEA:23624"/>
        <dbReference type="Rhea" id="RHEA-COMP:13339"/>
        <dbReference type="Rhea" id="RHEA-COMP:13887"/>
        <dbReference type="ChEBI" id="CHEBI:15378"/>
        <dbReference type="ChEBI" id="CHEBI:57783"/>
        <dbReference type="ChEBI" id="CHEBI:58349"/>
        <dbReference type="ChEBI" id="CHEBI:65315"/>
        <dbReference type="ChEBI" id="CHEBI:74443"/>
    </reaction>
</comment>
<dbReference type="RefSeq" id="WP_154416704.1">
    <property type="nucleotide sequence ID" value="NZ_CALXOB010000042.1"/>
</dbReference>
<evidence type="ECO:0000256" key="13">
    <source>
        <dbReference type="PIRSR" id="PIRSR006621-1"/>
    </source>
</evidence>
<evidence type="ECO:0000313" key="17">
    <source>
        <dbReference type="Proteomes" id="UP000435649"/>
    </source>
</evidence>
<dbReference type="PIRSF" id="PIRSF006621">
    <property type="entry name" value="Dus"/>
    <property type="match status" value="1"/>
</dbReference>
<evidence type="ECO:0000256" key="9">
    <source>
        <dbReference type="ARBA" id="ARBA00023002"/>
    </source>
</evidence>
<evidence type="ECO:0000256" key="12">
    <source>
        <dbReference type="PIRNR" id="PIRNR006621"/>
    </source>
</evidence>
<evidence type="ECO:0000256" key="5">
    <source>
        <dbReference type="ARBA" id="ARBA00022643"/>
    </source>
</evidence>
<keyword evidence="6 12" id="KW-0819">tRNA processing</keyword>
<feature type="binding site" evidence="14">
    <location>
        <position position="138"/>
    </location>
    <ligand>
        <name>FMN</name>
        <dbReference type="ChEBI" id="CHEBI:58210"/>
    </ligand>
</feature>
<dbReference type="InterPro" id="IPR024036">
    <property type="entry name" value="tRNA-dHydroUridine_Synthase_C"/>
</dbReference>
<dbReference type="InterPro" id="IPR035587">
    <property type="entry name" value="DUS-like_FMN-bd"/>
</dbReference>
<proteinExistence type="inferred from homology"/>
<comment type="caution">
    <text evidence="16">The sequence shown here is derived from an EMBL/GenBank/DDBJ whole genome shotgun (WGS) entry which is preliminary data.</text>
</comment>
<name>A0A844FXN1_9BACT</name>
<keyword evidence="17" id="KW-1185">Reference proteome</keyword>
<keyword evidence="3" id="KW-0820">tRNA-binding</keyword>
<keyword evidence="5 12" id="KW-0288">FMN</keyword>
<dbReference type="EC" id="1.3.1.-" evidence="12"/>
<dbReference type="Proteomes" id="UP000435649">
    <property type="component" value="Unassembled WGS sequence"/>
</dbReference>
<organism evidence="16 17">
    <name type="scientific">Victivallis lenta</name>
    <dbReference type="NCBI Taxonomy" id="2606640"/>
    <lineage>
        <taxon>Bacteria</taxon>
        <taxon>Pseudomonadati</taxon>
        <taxon>Lentisphaerota</taxon>
        <taxon>Lentisphaeria</taxon>
        <taxon>Victivallales</taxon>
        <taxon>Victivallaceae</taxon>
        <taxon>Victivallis</taxon>
    </lineage>
</organism>
<keyword evidence="4 12" id="KW-0285">Flavoprotein</keyword>
<evidence type="ECO:0000256" key="3">
    <source>
        <dbReference type="ARBA" id="ARBA00022555"/>
    </source>
</evidence>
<keyword evidence="7" id="KW-0521">NADP</keyword>
<evidence type="ECO:0000256" key="14">
    <source>
        <dbReference type="PIRSR" id="PIRSR006621-2"/>
    </source>
</evidence>
<dbReference type="CDD" id="cd02801">
    <property type="entry name" value="DUS_like_FMN"/>
    <property type="match status" value="1"/>
</dbReference>
<dbReference type="GO" id="GO:0050660">
    <property type="term" value="F:flavin adenine dinucleotide binding"/>
    <property type="evidence" value="ECO:0007669"/>
    <property type="project" value="InterPro"/>
</dbReference>
<evidence type="ECO:0000256" key="7">
    <source>
        <dbReference type="ARBA" id="ARBA00022857"/>
    </source>
</evidence>
<evidence type="ECO:0000256" key="6">
    <source>
        <dbReference type="ARBA" id="ARBA00022694"/>
    </source>
</evidence>
<dbReference type="GO" id="GO:0000049">
    <property type="term" value="F:tRNA binding"/>
    <property type="evidence" value="ECO:0007669"/>
    <property type="project" value="UniProtKB-KW"/>
</dbReference>
<keyword evidence="8" id="KW-0694">RNA-binding</keyword>
<feature type="binding site" evidence="14">
    <location>
        <position position="168"/>
    </location>
    <ligand>
        <name>FMN</name>
        <dbReference type="ChEBI" id="CHEBI:58210"/>
    </ligand>
</feature>
<keyword evidence="9 12" id="KW-0560">Oxidoreductase</keyword>
<sequence length="338" mass="37386">MSLFPYPEGALLMAPLSGYTDLPYRRAARKCGCVYAFTEMVDAASLAYARKRSESMLLRGGDEPFLGVQLVGANEEHLKIALDVLNEYEFDVLDFNLGCPVPKVAKKGAGAELGRHIDRALACFSLFRERSKHVLSAKIRIVDAEDPAPTLALAKGLAELGAQAITVHGRIKEAFYAGPVAYGIIRQVREALPGVRIVANGGVTGREKYDEIRRETGCGAVMLARGAMGNPWLFRELAEGDAYRPPTIAEWLELMRAHIGEMIGLYGEEPAMRIARKILHDYFRGRGFHSEIRSRISFLGTKAEFDAFLEAVPAAHSETYWSRPGAERRLRREESAAE</sequence>
<gene>
    <name evidence="16" type="ORF">FYJ85_01040</name>
</gene>
<dbReference type="PANTHER" id="PTHR45846:SF1">
    <property type="entry name" value="TRNA-DIHYDROURIDINE(47) SYNTHASE [NAD(P)(+)]-LIKE"/>
    <property type="match status" value="1"/>
</dbReference>
<dbReference type="Gene3D" id="1.10.1200.80">
    <property type="entry name" value="Putative flavin oxidoreducatase, domain 2"/>
    <property type="match status" value="1"/>
</dbReference>
<accession>A0A844FXN1</accession>
<protein>
    <recommendedName>
        <fullName evidence="12">tRNA-dihydrouridine synthase</fullName>
        <ecNumber evidence="12">1.3.1.-</ecNumber>
    </recommendedName>
</protein>
<evidence type="ECO:0000256" key="8">
    <source>
        <dbReference type="ARBA" id="ARBA00022884"/>
    </source>
</evidence>
<feature type="binding site" evidence="14">
    <location>
        <begin position="224"/>
        <end position="225"/>
    </location>
    <ligand>
        <name>FMN</name>
        <dbReference type="ChEBI" id="CHEBI:58210"/>
    </ligand>
</feature>
<evidence type="ECO:0000256" key="10">
    <source>
        <dbReference type="ARBA" id="ARBA00048205"/>
    </source>
</evidence>
<reference evidence="16 17" key="1">
    <citation type="submission" date="2019-08" db="EMBL/GenBank/DDBJ databases">
        <title>In-depth cultivation of the pig gut microbiome towards novel bacterial diversity and tailored functional studies.</title>
        <authorList>
            <person name="Wylensek D."/>
            <person name="Hitch T.C.A."/>
            <person name="Clavel T."/>
        </authorList>
    </citation>
    <scope>NUCLEOTIDE SEQUENCE [LARGE SCALE GENOMIC DNA]</scope>
    <source>
        <strain evidence="16 17">BBE-744-WT-12</strain>
    </source>
</reference>
<feature type="binding site" evidence="14">
    <location>
        <begin position="200"/>
        <end position="202"/>
    </location>
    <ligand>
        <name>FMN</name>
        <dbReference type="ChEBI" id="CHEBI:58210"/>
    </ligand>
</feature>